<feature type="region of interest" description="Disordered" evidence="1">
    <location>
        <begin position="128"/>
        <end position="185"/>
    </location>
</feature>
<feature type="region of interest" description="Disordered" evidence="1">
    <location>
        <begin position="1"/>
        <end position="103"/>
    </location>
</feature>
<evidence type="ECO:0000313" key="2">
    <source>
        <dbReference type="EMBL" id="GMF41782.1"/>
    </source>
</evidence>
<organism evidence="2 3">
    <name type="scientific">Phytophthora fragariaefolia</name>
    <dbReference type="NCBI Taxonomy" id="1490495"/>
    <lineage>
        <taxon>Eukaryota</taxon>
        <taxon>Sar</taxon>
        <taxon>Stramenopiles</taxon>
        <taxon>Oomycota</taxon>
        <taxon>Peronosporomycetes</taxon>
        <taxon>Peronosporales</taxon>
        <taxon>Peronosporaceae</taxon>
        <taxon>Phytophthora</taxon>
    </lineage>
</organism>
<reference evidence="2" key="1">
    <citation type="submission" date="2023-04" db="EMBL/GenBank/DDBJ databases">
        <title>Phytophthora fragariaefolia NBRC 109709.</title>
        <authorList>
            <person name="Ichikawa N."/>
            <person name="Sato H."/>
            <person name="Tonouchi N."/>
        </authorList>
    </citation>
    <scope>NUCLEOTIDE SEQUENCE</scope>
    <source>
        <strain evidence="2">NBRC 109709</strain>
    </source>
</reference>
<gene>
    <name evidence="2" type="ORF">Pfra01_001336800</name>
</gene>
<feature type="compositionally biased region" description="Basic and acidic residues" evidence="1">
    <location>
        <begin position="211"/>
        <end position="220"/>
    </location>
</feature>
<feature type="region of interest" description="Disordered" evidence="1">
    <location>
        <begin position="197"/>
        <end position="304"/>
    </location>
</feature>
<feature type="compositionally biased region" description="Acidic residues" evidence="1">
    <location>
        <begin position="45"/>
        <end position="67"/>
    </location>
</feature>
<feature type="compositionally biased region" description="Low complexity" evidence="1">
    <location>
        <begin position="173"/>
        <end position="185"/>
    </location>
</feature>
<protein>
    <submittedName>
        <fullName evidence="2">Unnamed protein product</fullName>
    </submittedName>
</protein>
<dbReference type="Proteomes" id="UP001165121">
    <property type="component" value="Unassembled WGS sequence"/>
</dbReference>
<proteinExistence type="predicted"/>
<dbReference type="AlphaFoldDB" id="A0A9W7CSX2"/>
<feature type="compositionally biased region" description="Acidic residues" evidence="1">
    <location>
        <begin position="289"/>
        <end position="298"/>
    </location>
</feature>
<name>A0A9W7CSX2_9STRA</name>
<keyword evidence="3" id="KW-1185">Reference proteome</keyword>
<feature type="compositionally biased region" description="Basic and acidic residues" evidence="1">
    <location>
        <begin position="273"/>
        <end position="288"/>
    </location>
</feature>
<dbReference type="EMBL" id="BSXT01001376">
    <property type="protein sequence ID" value="GMF41782.1"/>
    <property type="molecule type" value="Genomic_DNA"/>
</dbReference>
<comment type="caution">
    <text evidence="2">The sequence shown here is derived from an EMBL/GenBank/DDBJ whole genome shotgun (WGS) entry which is preliminary data.</text>
</comment>
<evidence type="ECO:0000256" key="1">
    <source>
        <dbReference type="SAM" id="MobiDB-lite"/>
    </source>
</evidence>
<evidence type="ECO:0000313" key="3">
    <source>
        <dbReference type="Proteomes" id="UP001165121"/>
    </source>
</evidence>
<feature type="compositionally biased region" description="Low complexity" evidence="1">
    <location>
        <begin position="247"/>
        <end position="259"/>
    </location>
</feature>
<feature type="compositionally biased region" description="Acidic residues" evidence="1">
    <location>
        <begin position="234"/>
        <end position="246"/>
    </location>
</feature>
<accession>A0A9W7CSX2</accession>
<sequence>MVVIQGRSAVTRMVPTTPRRAKKVPKSGMTKHFTRSAAKNSLASEGDENENENENDAENENENEDESGGSTRTGSKRPQRERTPAGVTRRVQSEGSVEGGIAPPVTDVTIATALQQLTAVVAGLQAQVTAERDEPHMPESSGHARQKPPSPRRIVRMTPLREPQSNEAEGPETSGTTMAASTPAMAAMATAVQQLATMVANMQPTTATGEEPSRSRDRPAPSRRSTRTPAAAEPSDDSPSDSDPESNGESSDPSDSSESGADEDEQNGGSSDEIARTTDRDGEERVETDMSDMNDVSDEYGGRA</sequence>